<dbReference type="PROSITE" id="PS01326">
    <property type="entry name" value="DAP_EPIMERASE"/>
    <property type="match status" value="1"/>
</dbReference>
<keyword evidence="11" id="KW-1185">Reference proteome</keyword>
<comment type="similarity">
    <text evidence="2 8">Belongs to the diaminopimelate epimerase family.</text>
</comment>
<comment type="catalytic activity">
    <reaction evidence="7 8">
        <text>(2S,6S)-2,6-diaminopimelate = meso-2,6-diaminopimelate</text>
        <dbReference type="Rhea" id="RHEA:15393"/>
        <dbReference type="ChEBI" id="CHEBI:57609"/>
        <dbReference type="ChEBI" id="CHEBI:57791"/>
        <dbReference type="EC" id="5.1.1.7"/>
    </reaction>
</comment>
<comment type="subcellular location">
    <subcellularLocation>
        <location evidence="8">Cytoplasm</location>
    </subcellularLocation>
</comment>
<evidence type="ECO:0000256" key="6">
    <source>
        <dbReference type="ARBA" id="ARBA00023235"/>
    </source>
</evidence>
<feature type="binding site" evidence="8">
    <location>
        <position position="170"/>
    </location>
    <ligand>
        <name>substrate</name>
    </ligand>
</feature>
<keyword evidence="5 8" id="KW-0457">Lysine biosynthesis</keyword>
<dbReference type="RefSeq" id="WP_089108801.1">
    <property type="nucleotide sequence ID" value="NZ_BCMF01000004.1"/>
</dbReference>
<evidence type="ECO:0000256" key="7">
    <source>
        <dbReference type="ARBA" id="ARBA00051712"/>
    </source>
</evidence>
<feature type="site" description="Could be important to modulate the pK values of the two catalytic cysteine residues" evidence="8">
    <location>
        <position position="172"/>
    </location>
</feature>
<dbReference type="OrthoDB" id="9805408at2"/>
<dbReference type="GO" id="GO:0008837">
    <property type="term" value="F:diaminopimelate epimerase activity"/>
    <property type="evidence" value="ECO:0007669"/>
    <property type="project" value="UniProtKB-UniRule"/>
</dbReference>
<protein>
    <recommendedName>
        <fullName evidence="3 8">Diaminopimelate epimerase</fullName>
        <shortName evidence="8">DAP epimerase</shortName>
        <ecNumber evidence="3 8">5.1.1.7</ecNumber>
    </recommendedName>
    <alternativeName>
        <fullName evidence="8">PLP-independent amino acid racemase</fullName>
    </alternativeName>
</protein>
<evidence type="ECO:0000256" key="4">
    <source>
        <dbReference type="ARBA" id="ARBA00022605"/>
    </source>
</evidence>
<comment type="function">
    <text evidence="8">Catalyzes the stereoinversion of LL-2,6-diaminopimelate (L,L-DAP) to meso-diaminopimelate (meso-DAP), a precursor of L-lysine and an essential component of the bacterial peptidoglycan.</text>
</comment>
<proteinExistence type="inferred from homology"/>
<evidence type="ECO:0000313" key="11">
    <source>
        <dbReference type="Proteomes" id="UP000198374"/>
    </source>
</evidence>
<name>A0A1Z5IBL2_9LACO</name>
<comment type="caution">
    <text evidence="10">The sequence shown here is derived from an EMBL/GenBank/DDBJ whole genome shotgun (WGS) entry which is preliminary data.</text>
</comment>
<feature type="binding site" evidence="8">
    <location>
        <position position="12"/>
    </location>
    <ligand>
        <name>substrate</name>
    </ligand>
</feature>
<feature type="active site" description="Proton donor" evidence="8">
    <location>
        <position position="80"/>
    </location>
</feature>
<evidence type="ECO:0000256" key="2">
    <source>
        <dbReference type="ARBA" id="ARBA00010219"/>
    </source>
</evidence>
<evidence type="ECO:0000256" key="3">
    <source>
        <dbReference type="ARBA" id="ARBA00013080"/>
    </source>
</evidence>
<dbReference type="EMBL" id="BCMF01000004">
    <property type="protein sequence ID" value="GAW98991.1"/>
    <property type="molecule type" value="Genomic_DNA"/>
</dbReference>
<dbReference type="SUPFAM" id="SSF54506">
    <property type="entry name" value="Diaminopimelate epimerase-like"/>
    <property type="match status" value="2"/>
</dbReference>
<reference evidence="10 11" key="1">
    <citation type="submission" date="2015-11" db="EMBL/GenBank/DDBJ databases">
        <title>Draft genome sequences of new species of the genus Lactobacillus isolated from orchardgrass silage.</title>
        <authorList>
            <person name="Tohno M."/>
            <person name="Tanizawa Y."/>
            <person name="Arita M."/>
        </authorList>
    </citation>
    <scope>NUCLEOTIDE SEQUENCE [LARGE SCALE GENOMIC DNA]</scope>
    <source>
        <strain evidence="10 11">IWT30</strain>
    </source>
</reference>
<comment type="subunit">
    <text evidence="8">Homodimer.</text>
</comment>
<dbReference type="PANTHER" id="PTHR31689:SF0">
    <property type="entry name" value="DIAMINOPIMELATE EPIMERASE"/>
    <property type="match status" value="1"/>
</dbReference>
<feature type="binding site" evidence="8">
    <location>
        <begin position="81"/>
        <end position="82"/>
    </location>
    <ligand>
        <name>substrate</name>
    </ligand>
</feature>
<dbReference type="Pfam" id="PF01678">
    <property type="entry name" value="DAP_epimerase"/>
    <property type="match status" value="2"/>
</dbReference>
<dbReference type="AlphaFoldDB" id="A0A1Z5IBL2"/>
<dbReference type="PANTHER" id="PTHR31689">
    <property type="entry name" value="DIAMINOPIMELATE EPIMERASE, CHLOROPLASTIC"/>
    <property type="match status" value="1"/>
</dbReference>
<evidence type="ECO:0000256" key="8">
    <source>
        <dbReference type="HAMAP-Rule" id="MF_00197"/>
    </source>
</evidence>
<accession>A0A1Z5IBL2</accession>
<feature type="binding site" evidence="8">
    <location>
        <position position="71"/>
    </location>
    <ligand>
        <name>substrate</name>
    </ligand>
</feature>
<evidence type="ECO:0000256" key="5">
    <source>
        <dbReference type="ARBA" id="ARBA00023154"/>
    </source>
</evidence>
<dbReference type="GO" id="GO:0005829">
    <property type="term" value="C:cytosol"/>
    <property type="evidence" value="ECO:0007669"/>
    <property type="project" value="TreeGrafter"/>
</dbReference>
<evidence type="ECO:0000256" key="1">
    <source>
        <dbReference type="ARBA" id="ARBA00005196"/>
    </source>
</evidence>
<gene>
    <name evidence="8 10" type="primary">dapF</name>
    <name evidence="10" type="ORF">IWT30_00951</name>
</gene>
<dbReference type="InterPro" id="IPR018510">
    <property type="entry name" value="DAP_epimerase_AS"/>
</dbReference>
<feature type="active site" description="Proton acceptor" evidence="8">
    <location>
        <position position="233"/>
    </location>
</feature>
<dbReference type="EC" id="5.1.1.7" evidence="3 8"/>
<feature type="binding site" evidence="8">
    <location>
        <position position="206"/>
    </location>
    <ligand>
        <name>substrate</name>
    </ligand>
</feature>
<feature type="site" description="Could be important to modulate the pK values of the two catalytic cysteine residues" evidence="8">
    <location>
        <position position="224"/>
    </location>
</feature>
<dbReference type="GO" id="GO:0009089">
    <property type="term" value="P:lysine biosynthetic process via diaminopimelate"/>
    <property type="evidence" value="ECO:0007669"/>
    <property type="project" value="UniProtKB-UniRule"/>
</dbReference>
<feature type="binding site" evidence="8">
    <location>
        <begin position="234"/>
        <end position="235"/>
    </location>
    <ligand>
        <name>substrate</name>
    </ligand>
</feature>
<keyword evidence="6 8" id="KW-0413">Isomerase</keyword>
<dbReference type="UniPathway" id="UPA00034">
    <property type="reaction ID" value="UER00025"/>
</dbReference>
<dbReference type="NCBIfam" id="TIGR00652">
    <property type="entry name" value="DapF"/>
    <property type="match status" value="1"/>
</dbReference>
<comment type="pathway">
    <text evidence="1 8">Amino-acid biosynthesis; L-lysine biosynthesis via DAP pathway; DL-2,6-diaminopimelate from LL-2,6-diaminopimelate: step 1/1.</text>
</comment>
<dbReference type="InterPro" id="IPR001653">
    <property type="entry name" value="DAP_epimerase_DapF"/>
</dbReference>
<dbReference type="HAMAP" id="MF_00197">
    <property type="entry name" value="DAP_epimerase"/>
    <property type="match status" value="1"/>
</dbReference>
<organism evidence="10 11">
    <name type="scientific">Secundilactobacillus mixtipabuli</name>
    <dbReference type="NCBI Taxonomy" id="1435342"/>
    <lineage>
        <taxon>Bacteria</taxon>
        <taxon>Bacillati</taxon>
        <taxon>Bacillota</taxon>
        <taxon>Bacilli</taxon>
        <taxon>Lactobacillales</taxon>
        <taxon>Lactobacillaceae</taxon>
        <taxon>Secundilactobacillus</taxon>
    </lineage>
</organism>
<keyword evidence="8" id="KW-0963">Cytoplasm</keyword>
<dbReference type="Gene3D" id="3.10.310.10">
    <property type="entry name" value="Diaminopimelate Epimerase, Chain A, domain 1"/>
    <property type="match status" value="2"/>
</dbReference>
<sequence>MVQLRKVHGSENHFFLLDQTTLDEPLNDSELSALAQQVTNPQTGILDGADGVLVVNASEHENVLGQMRVINADGSEASMCGNGLRTVSRYLAEKYHTNQFKVETLTADLQVSRQNDLAPEVPAFSVEISPVRFQPADFPFTNLLGDDALIDQPVPAFVAGLNFTAIAVPNPHLISFVDEATMNGNALGELGASLNGVNEYFPDGVNVSFAQILGKNQLFVRTYERGVGFTNACGTGMSATSLAFAMTHPNLGEFDHTITVYNPGGMVKTRVHQTADHYWIDLIGNATETHLIDVDETELHNANVTNATASIQETTEEAAYLKFVDQLPKVSAIAVKK</sequence>
<comment type="caution">
    <text evidence="8">Lacks conserved residue(s) required for the propagation of feature annotation.</text>
</comment>
<evidence type="ECO:0000256" key="9">
    <source>
        <dbReference type="PROSITE-ProRule" id="PRU10125"/>
    </source>
</evidence>
<feature type="binding site" evidence="8">
    <location>
        <begin position="224"/>
        <end position="225"/>
    </location>
    <ligand>
        <name>substrate</name>
    </ligand>
</feature>
<dbReference type="Proteomes" id="UP000198374">
    <property type="component" value="Unassembled WGS sequence"/>
</dbReference>
<feature type="active site" evidence="9">
    <location>
        <position position="80"/>
    </location>
</feature>
<evidence type="ECO:0000313" key="10">
    <source>
        <dbReference type="EMBL" id="GAW98991.1"/>
    </source>
</evidence>
<keyword evidence="4 8" id="KW-0028">Amino-acid biosynthesis</keyword>